<dbReference type="STRING" id="448385.sce5601"/>
<reference evidence="3 4" key="1">
    <citation type="journal article" date="2007" name="Nat. Biotechnol.">
        <title>Complete genome sequence of the myxobacterium Sorangium cellulosum.</title>
        <authorList>
            <person name="Schneiker S."/>
            <person name="Perlova O."/>
            <person name="Kaiser O."/>
            <person name="Gerth K."/>
            <person name="Alici A."/>
            <person name="Altmeyer M.O."/>
            <person name="Bartels D."/>
            <person name="Bekel T."/>
            <person name="Beyer S."/>
            <person name="Bode E."/>
            <person name="Bode H.B."/>
            <person name="Bolten C.J."/>
            <person name="Choudhuri J.V."/>
            <person name="Doss S."/>
            <person name="Elnakady Y.A."/>
            <person name="Frank B."/>
            <person name="Gaigalat L."/>
            <person name="Goesmann A."/>
            <person name="Groeger C."/>
            <person name="Gross F."/>
            <person name="Jelsbak L."/>
            <person name="Jelsbak L."/>
            <person name="Kalinowski J."/>
            <person name="Kegler C."/>
            <person name="Knauber T."/>
            <person name="Konietzny S."/>
            <person name="Kopp M."/>
            <person name="Krause L."/>
            <person name="Krug D."/>
            <person name="Linke B."/>
            <person name="Mahmud T."/>
            <person name="Martinez-Arias R."/>
            <person name="McHardy A.C."/>
            <person name="Merai M."/>
            <person name="Meyer F."/>
            <person name="Mormann S."/>
            <person name="Munoz-Dorado J."/>
            <person name="Perez J."/>
            <person name="Pradella S."/>
            <person name="Rachid S."/>
            <person name="Raddatz G."/>
            <person name="Rosenau F."/>
            <person name="Rueckert C."/>
            <person name="Sasse F."/>
            <person name="Scharfe M."/>
            <person name="Schuster S.C."/>
            <person name="Suen G."/>
            <person name="Treuner-Lange A."/>
            <person name="Velicer G.J."/>
            <person name="Vorholter F.-J."/>
            <person name="Weissman K.J."/>
            <person name="Welch R.D."/>
            <person name="Wenzel S.C."/>
            <person name="Whitworth D.E."/>
            <person name="Wilhelm S."/>
            <person name="Wittmann C."/>
            <person name="Bloecker H."/>
            <person name="Puehler A."/>
            <person name="Mueller R."/>
        </authorList>
    </citation>
    <scope>NUCLEOTIDE SEQUENCE [LARGE SCALE GENOMIC DNA]</scope>
    <source>
        <strain evidence="4">So ce56</strain>
    </source>
</reference>
<accession>A9G3H9</accession>
<dbReference type="SUPFAM" id="SSF48452">
    <property type="entry name" value="TPR-like"/>
    <property type="match status" value="1"/>
</dbReference>
<evidence type="ECO:0000313" key="3">
    <source>
        <dbReference type="EMBL" id="CAN95764.1"/>
    </source>
</evidence>
<proteinExistence type="predicted"/>
<dbReference type="PROSITE" id="PS50005">
    <property type="entry name" value="TPR"/>
    <property type="match status" value="2"/>
</dbReference>
<feature type="compositionally biased region" description="Low complexity" evidence="2">
    <location>
        <begin position="42"/>
        <end position="79"/>
    </location>
</feature>
<dbReference type="InterPro" id="IPR011990">
    <property type="entry name" value="TPR-like_helical_dom_sf"/>
</dbReference>
<dbReference type="KEGG" id="scl:sce5601"/>
<gene>
    <name evidence="3" type="ordered locus">sce5601</name>
</gene>
<dbReference type="Pfam" id="PF13181">
    <property type="entry name" value="TPR_8"/>
    <property type="match status" value="1"/>
</dbReference>
<dbReference type="EMBL" id="AM746676">
    <property type="protein sequence ID" value="CAN95764.1"/>
    <property type="molecule type" value="Genomic_DNA"/>
</dbReference>
<keyword evidence="4" id="KW-1185">Reference proteome</keyword>
<dbReference type="AlphaFoldDB" id="A9G3H9"/>
<sequence>MTTEVTGRRCARHVEGRLALGFIAACVAAGCRDQPPRPTAESAPPVAASSPAAVASASSAAPPAPSALPASPALPAPSARPLTEKEKQALATYKAALARGRLATKKQDFKAAIQAFSEAIAADPSDARALAERGFAHLTAGDSDAADDDFDAALAGAGDPELRSQIWFNLGLLRDRAGDVEAARVAYANAHLLKPSAATRGKLAGRSTCTVEVRKADLEGAELVKEWTELLARIGTAEEAPGEATSEAAARERLCRPDSRWADSPCAGDPPWVFPRDYMMYVHHTNHVVFPRKPDGFLVVNGGHSGGWPAHCHGIRSVSGSVEGGLLVVESNFNGAGAVYDGEVDGEMRCRDGASYRERTFYDPRTGRAIVALRWPAGSEADVKVQGGELVVSGGGCNERVRLGASASPSASANVSTK</sequence>
<evidence type="ECO:0000256" key="2">
    <source>
        <dbReference type="SAM" id="MobiDB-lite"/>
    </source>
</evidence>
<feature type="region of interest" description="Disordered" evidence="2">
    <location>
        <begin position="33"/>
        <end position="85"/>
    </location>
</feature>
<dbReference type="InterPro" id="IPR019734">
    <property type="entry name" value="TPR_rpt"/>
</dbReference>
<feature type="repeat" description="TPR" evidence="1">
    <location>
        <begin position="93"/>
        <end position="126"/>
    </location>
</feature>
<protein>
    <submittedName>
        <fullName evidence="3">Uncharacterized protein</fullName>
    </submittedName>
</protein>
<feature type="repeat" description="TPR" evidence="1">
    <location>
        <begin position="164"/>
        <end position="197"/>
    </location>
</feature>
<name>A9G3H9_SORC5</name>
<evidence type="ECO:0000256" key="1">
    <source>
        <dbReference type="PROSITE-ProRule" id="PRU00339"/>
    </source>
</evidence>
<organism evidence="3 4">
    <name type="scientific">Sorangium cellulosum (strain So ce56)</name>
    <name type="common">Polyangium cellulosum (strain So ce56)</name>
    <dbReference type="NCBI Taxonomy" id="448385"/>
    <lineage>
        <taxon>Bacteria</taxon>
        <taxon>Pseudomonadati</taxon>
        <taxon>Myxococcota</taxon>
        <taxon>Polyangia</taxon>
        <taxon>Polyangiales</taxon>
        <taxon>Polyangiaceae</taxon>
        <taxon>Sorangium</taxon>
    </lineage>
</organism>
<dbReference type="RefSeq" id="WP_012238229.1">
    <property type="nucleotide sequence ID" value="NC_010162.1"/>
</dbReference>
<dbReference type="HOGENOM" id="CLU_657046_0_0_7"/>
<dbReference type="Gene3D" id="1.25.40.10">
    <property type="entry name" value="Tetratricopeptide repeat domain"/>
    <property type="match status" value="1"/>
</dbReference>
<evidence type="ECO:0000313" key="4">
    <source>
        <dbReference type="Proteomes" id="UP000002139"/>
    </source>
</evidence>
<dbReference type="Proteomes" id="UP000002139">
    <property type="component" value="Chromosome"/>
</dbReference>
<dbReference type="eggNOG" id="COG0457">
    <property type="taxonomic scope" value="Bacteria"/>
</dbReference>
<dbReference type="OrthoDB" id="8561366at2"/>
<keyword evidence="1" id="KW-0802">TPR repeat</keyword>
<dbReference type="SMART" id="SM00028">
    <property type="entry name" value="TPR"/>
    <property type="match status" value="3"/>
</dbReference>